<gene>
    <name evidence="7" type="ORF">BJ508DRAFT_242705</name>
</gene>
<evidence type="ECO:0000256" key="3">
    <source>
        <dbReference type="ARBA" id="ARBA00022840"/>
    </source>
</evidence>
<dbReference type="InterPro" id="IPR044539">
    <property type="entry name" value="Pch2-like"/>
</dbReference>
<evidence type="ECO:0000256" key="4">
    <source>
        <dbReference type="ARBA" id="ARBA00023254"/>
    </source>
</evidence>
<dbReference type="GO" id="GO:0005524">
    <property type="term" value="F:ATP binding"/>
    <property type="evidence" value="ECO:0007669"/>
    <property type="project" value="UniProtKB-KW"/>
</dbReference>
<dbReference type="InterPro" id="IPR003959">
    <property type="entry name" value="ATPase_AAA_core"/>
</dbReference>
<evidence type="ECO:0000256" key="1">
    <source>
        <dbReference type="ARBA" id="ARBA00007271"/>
    </source>
</evidence>
<dbReference type="GO" id="GO:0005694">
    <property type="term" value="C:chromosome"/>
    <property type="evidence" value="ECO:0007669"/>
    <property type="project" value="TreeGrafter"/>
</dbReference>
<keyword evidence="8" id="KW-1185">Reference proteome</keyword>
<dbReference type="FunFam" id="3.40.50.300:FF:001494">
    <property type="entry name" value="Pachytene checkpoint component Pch2"/>
    <property type="match status" value="1"/>
</dbReference>
<sequence length="330" mass="37000">MSVHCLAIRHSERLVRSAFPKKACKHLKRTAGSQLLQKNVELIRVAEIIGSFGEHHTVDTLNLTIRVYKLFSDSSSVDVNTGDDNADSDAAVARTYRMPSAHLEGLWESLYFDTDIKSMLLQFMSSAILFGEKGIDHNFISWNRLIFLHGPPGTGKTSLCRSLAQKIAIRMNHRYEYTKLVEINSHSLFSRYFSESGKLVGKTFEDFLEMLEDDDTFLVVLIDEVESLTTARTAAASGNDPSDSLRAVNALLTGLDKLKYKDNVIVLTTSNLPHTVDPAFLDRIDFKYYIGPPGAKSVYTILRSMFDEMIRCGIINHSVSSWCSLVFPSC</sequence>
<dbReference type="PANTHER" id="PTHR45991:SF1">
    <property type="entry name" value="PACHYTENE CHECKPOINT PROTEIN 2 HOMOLOG"/>
    <property type="match status" value="1"/>
</dbReference>
<dbReference type="GO" id="GO:0005634">
    <property type="term" value="C:nucleus"/>
    <property type="evidence" value="ECO:0007669"/>
    <property type="project" value="TreeGrafter"/>
</dbReference>
<evidence type="ECO:0000259" key="6">
    <source>
        <dbReference type="SMART" id="SM00382"/>
    </source>
</evidence>
<dbReference type="AlphaFoldDB" id="A0A3N4HQX3"/>
<dbReference type="GO" id="GO:0051598">
    <property type="term" value="P:meiotic recombination checkpoint signaling"/>
    <property type="evidence" value="ECO:0007669"/>
    <property type="project" value="TreeGrafter"/>
</dbReference>
<dbReference type="PANTHER" id="PTHR45991">
    <property type="entry name" value="PACHYTENE CHECKPOINT PROTEIN 2"/>
    <property type="match status" value="1"/>
</dbReference>
<dbReference type="OrthoDB" id="5925at2759"/>
<dbReference type="Proteomes" id="UP000275078">
    <property type="component" value="Unassembled WGS sequence"/>
</dbReference>
<comment type="similarity">
    <text evidence="1">Belongs to the AAA ATPase family. PCH2 subfamily.</text>
</comment>
<dbReference type="InterPro" id="IPR003593">
    <property type="entry name" value="AAA+_ATPase"/>
</dbReference>
<keyword evidence="4" id="KW-0469">Meiosis</keyword>
<dbReference type="SMART" id="SM00382">
    <property type="entry name" value="AAA"/>
    <property type="match status" value="1"/>
</dbReference>
<dbReference type="InterPro" id="IPR027417">
    <property type="entry name" value="P-loop_NTPase"/>
</dbReference>
<organism evidence="7 8">
    <name type="scientific">Ascobolus immersus RN42</name>
    <dbReference type="NCBI Taxonomy" id="1160509"/>
    <lineage>
        <taxon>Eukaryota</taxon>
        <taxon>Fungi</taxon>
        <taxon>Dikarya</taxon>
        <taxon>Ascomycota</taxon>
        <taxon>Pezizomycotina</taxon>
        <taxon>Pezizomycetes</taxon>
        <taxon>Pezizales</taxon>
        <taxon>Ascobolaceae</taxon>
        <taxon>Ascobolus</taxon>
    </lineage>
</organism>
<name>A0A3N4HQX3_ASCIM</name>
<dbReference type="GO" id="GO:0007131">
    <property type="term" value="P:reciprocal meiotic recombination"/>
    <property type="evidence" value="ECO:0007669"/>
    <property type="project" value="TreeGrafter"/>
</dbReference>
<accession>A0A3N4HQX3</accession>
<evidence type="ECO:0000313" key="8">
    <source>
        <dbReference type="Proteomes" id="UP000275078"/>
    </source>
</evidence>
<dbReference type="SUPFAM" id="SSF52540">
    <property type="entry name" value="P-loop containing nucleoside triphosphate hydrolases"/>
    <property type="match status" value="1"/>
</dbReference>
<dbReference type="Pfam" id="PF00004">
    <property type="entry name" value="AAA"/>
    <property type="match status" value="1"/>
</dbReference>
<dbReference type="Gene3D" id="3.40.50.300">
    <property type="entry name" value="P-loop containing nucleotide triphosphate hydrolases"/>
    <property type="match status" value="1"/>
</dbReference>
<evidence type="ECO:0000256" key="2">
    <source>
        <dbReference type="ARBA" id="ARBA00022741"/>
    </source>
</evidence>
<dbReference type="GO" id="GO:0016887">
    <property type="term" value="F:ATP hydrolysis activity"/>
    <property type="evidence" value="ECO:0007669"/>
    <property type="project" value="InterPro"/>
</dbReference>
<keyword evidence="7" id="KW-0378">Hydrolase</keyword>
<proteinExistence type="inferred from homology"/>
<feature type="domain" description="AAA+ ATPase" evidence="6">
    <location>
        <begin position="142"/>
        <end position="294"/>
    </location>
</feature>
<reference evidence="7 8" key="1">
    <citation type="journal article" date="2018" name="Nat. Ecol. Evol.">
        <title>Pezizomycetes genomes reveal the molecular basis of ectomycorrhizal truffle lifestyle.</title>
        <authorList>
            <person name="Murat C."/>
            <person name="Payen T."/>
            <person name="Noel B."/>
            <person name="Kuo A."/>
            <person name="Morin E."/>
            <person name="Chen J."/>
            <person name="Kohler A."/>
            <person name="Krizsan K."/>
            <person name="Balestrini R."/>
            <person name="Da Silva C."/>
            <person name="Montanini B."/>
            <person name="Hainaut M."/>
            <person name="Levati E."/>
            <person name="Barry K.W."/>
            <person name="Belfiori B."/>
            <person name="Cichocki N."/>
            <person name="Clum A."/>
            <person name="Dockter R.B."/>
            <person name="Fauchery L."/>
            <person name="Guy J."/>
            <person name="Iotti M."/>
            <person name="Le Tacon F."/>
            <person name="Lindquist E.A."/>
            <person name="Lipzen A."/>
            <person name="Malagnac F."/>
            <person name="Mello A."/>
            <person name="Molinier V."/>
            <person name="Miyauchi S."/>
            <person name="Poulain J."/>
            <person name="Riccioni C."/>
            <person name="Rubini A."/>
            <person name="Sitrit Y."/>
            <person name="Splivallo R."/>
            <person name="Traeger S."/>
            <person name="Wang M."/>
            <person name="Zifcakova L."/>
            <person name="Wipf D."/>
            <person name="Zambonelli A."/>
            <person name="Paolocci F."/>
            <person name="Nowrousian M."/>
            <person name="Ottonello S."/>
            <person name="Baldrian P."/>
            <person name="Spatafora J.W."/>
            <person name="Henrissat B."/>
            <person name="Nagy L.G."/>
            <person name="Aury J.M."/>
            <person name="Wincker P."/>
            <person name="Grigoriev I.V."/>
            <person name="Bonfante P."/>
            <person name="Martin F.M."/>
        </authorList>
    </citation>
    <scope>NUCLEOTIDE SEQUENCE [LARGE SCALE GENOMIC DNA]</scope>
    <source>
        <strain evidence="7 8">RN42</strain>
    </source>
</reference>
<protein>
    <submittedName>
        <fullName evidence="7">P-loop containing nucleoside triphosphate hydrolase protein</fullName>
    </submittedName>
</protein>
<dbReference type="InterPro" id="IPR003960">
    <property type="entry name" value="ATPase_AAA_CS"/>
</dbReference>
<evidence type="ECO:0000313" key="7">
    <source>
        <dbReference type="EMBL" id="RPA76235.1"/>
    </source>
</evidence>
<dbReference type="EMBL" id="ML119748">
    <property type="protein sequence ID" value="RPA76235.1"/>
    <property type="molecule type" value="Genomic_DNA"/>
</dbReference>
<keyword evidence="2 5" id="KW-0547">Nucleotide-binding</keyword>
<keyword evidence="3 5" id="KW-0067">ATP-binding</keyword>
<dbReference type="PROSITE" id="PS00674">
    <property type="entry name" value="AAA"/>
    <property type="match status" value="1"/>
</dbReference>
<evidence type="ECO:0000256" key="5">
    <source>
        <dbReference type="RuleBase" id="RU003651"/>
    </source>
</evidence>
<dbReference type="STRING" id="1160509.A0A3N4HQX3"/>